<name>A0A8I3RRN3_CANLF</name>
<dbReference type="GO" id="GO:0000492">
    <property type="term" value="P:box C/D snoRNP assembly"/>
    <property type="evidence" value="ECO:0000318"/>
    <property type="project" value="GO_Central"/>
</dbReference>
<evidence type="ECO:0000313" key="6">
    <source>
        <dbReference type="Ensembl" id="ENSCAFP00845002328.1"/>
    </source>
</evidence>
<dbReference type="Pfam" id="PF08190">
    <property type="entry name" value="PIH1"/>
    <property type="match status" value="1"/>
</dbReference>
<dbReference type="Proteomes" id="UP000805418">
    <property type="component" value="Chromosome 5"/>
</dbReference>
<gene>
    <name evidence="6" type="primary">PIH1D2</name>
</gene>
<reference evidence="6" key="2">
    <citation type="submission" date="2025-08" db="UniProtKB">
        <authorList>
            <consortium name="Ensembl"/>
        </authorList>
    </citation>
    <scope>IDENTIFICATION</scope>
    <source>
        <strain evidence="6">Boxer</strain>
    </source>
</reference>
<proteinExistence type="inferred from homology"/>
<dbReference type="InterPro" id="IPR012981">
    <property type="entry name" value="PIH1_N"/>
</dbReference>
<evidence type="ECO:0000313" key="7">
    <source>
        <dbReference type="Proteomes" id="UP000805418"/>
    </source>
</evidence>
<keyword evidence="7" id="KW-1185">Reference proteome</keyword>
<dbReference type="GO" id="GO:0006364">
    <property type="term" value="P:rRNA processing"/>
    <property type="evidence" value="ECO:0000318"/>
    <property type="project" value="GO_Central"/>
</dbReference>
<protein>
    <recommendedName>
        <fullName evidence="2">PIH1 domain-containing protein 2</fullName>
    </recommendedName>
</protein>
<accession>A0A8I3RRN3</accession>
<reference evidence="6" key="3">
    <citation type="submission" date="2025-09" db="UniProtKB">
        <authorList>
            <consortium name="Ensembl"/>
        </authorList>
    </citation>
    <scope>IDENTIFICATION</scope>
    <source>
        <strain evidence="6">Boxer</strain>
    </source>
</reference>
<dbReference type="GO" id="GO:0097255">
    <property type="term" value="C:R2TP complex"/>
    <property type="evidence" value="ECO:0000318"/>
    <property type="project" value="GO_Central"/>
</dbReference>
<organism evidence="6 7">
    <name type="scientific">Canis lupus familiaris</name>
    <name type="common">Dog</name>
    <name type="synonym">Canis familiaris</name>
    <dbReference type="NCBI Taxonomy" id="9615"/>
    <lineage>
        <taxon>Eukaryota</taxon>
        <taxon>Metazoa</taxon>
        <taxon>Chordata</taxon>
        <taxon>Craniata</taxon>
        <taxon>Vertebrata</taxon>
        <taxon>Euteleostomi</taxon>
        <taxon>Mammalia</taxon>
        <taxon>Eutheria</taxon>
        <taxon>Laurasiatheria</taxon>
        <taxon>Carnivora</taxon>
        <taxon>Caniformia</taxon>
        <taxon>Canidae</taxon>
        <taxon>Canis</taxon>
    </lineage>
</organism>
<comment type="similarity">
    <text evidence="1">Belongs to the PIH1 family.</text>
</comment>
<dbReference type="AlphaFoldDB" id="A0A8I3RRN3"/>
<evidence type="ECO:0000256" key="1">
    <source>
        <dbReference type="ARBA" id="ARBA00008511"/>
    </source>
</evidence>
<evidence type="ECO:0000256" key="2">
    <source>
        <dbReference type="ARBA" id="ARBA00040541"/>
    </source>
</evidence>
<dbReference type="Ensembl" id="ENSCAFT00845002919.1">
    <property type="protein sequence ID" value="ENSCAFP00845002328.1"/>
    <property type="gene ID" value="ENSCAFG00845001671.1"/>
</dbReference>
<dbReference type="GO" id="GO:0005737">
    <property type="term" value="C:cytoplasm"/>
    <property type="evidence" value="ECO:0000318"/>
    <property type="project" value="GO_Central"/>
</dbReference>
<dbReference type="CDD" id="cd00298">
    <property type="entry name" value="ACD_sHsps_p23-like"/>
    <property type="match status" value="1"/>
</dbReference>
<evidence type="ECO:0000256" key="3">
    <source>
        <dbReference type="SAM" id="MobiDB-lite"/>
    </source>
</evidence>
<dbReference type="OrthoDB" id="545063at2759"/>
<feature type="domain" description="PIH1D1/2/3 CS-like" evidence="5">
    <location>
        <begin position="482"/>
        <end position="568"/>
    </location>
</feature>
<sequence>MPRSRSSGTAPGPGRRSPEGLGTLRTGTPLAWAPTNTRSARRGEGRGRGGGEGRGGEASKWKAENTPPSLSPGSLPPSGHGARGNLPSKRPPRTNTHKHTHTVRRSLAWRGLGGSNRSGRQGSGLPFQAGSRAPEKRFPPPGDPGTAPHPPPPPPPPPPPGRVSSRLSRWKGAEAREAGAFLEKKWVGLSGKASPTPEGEDPGTGRENTVLPGAFRTQLEVVPGPVTVVTGVAVCQGTEGRALSFHRLKRPIFRSTMESSSKGRLTQVTQLWNLLDDLAESDPESYKKFIQQQLKEGKELCAAPEPQLCLQSRILKPKEKVLFINLCQWKRIPAPQSATHPVLISVGKPEDMSETSDVYTVISVAYNPDVLQAAEKDQVKKDQLIRMAMKCIEEKFQFTLSHSYSITKFRIKGSIERMKQNLMGMQAHPTDLREKMRKELTFEEISSTLSNPDHFQLLLPKGEVSSKKRCLIEEISSTEIQVEMKEPTYELKIVADQKEKPQKIEIKVELPGINSVSLCDLSVSEDDLLIEVSEKYRLHLNLPESVNTEMTTAKFIKEKATLIITMPLV</sequence>
<feature type="region of interest" description="Disordered" evidence="3">
    <location>
        <begin position="1"/>
        <end position="166"/>
    </location>
</feature>
<dbReference type="PANTHER" id="PTHR22997">
    <property type="entry name" value="PIH1 DOMAIN-CONTAINING PROTEIN 1"/>
    <property type="match status" value="1"/>
</dbReference>
<dbReference type="InterPro" id="IPR041442">
    <property type="entry name" value="PIH1D1/2/3_CS-like"/>
</dbReference>
<dbReference type="InterPro" id="IPR050734">
    <property type="entry name" value="PIH1/Kintoun_subfamily"/>
</dbReference>
<feature type="domain" description="PIH1 N-terminal" evidence="4">
    <location>
        <begin position="285"/>
        <end position="416"/>
    </location>
</feature>
<evidence type="ECO:0000259" key="4">
    <source>
        <dbReference type="Pfam" id="PF08190"/>
    </source>
</evidence>
<dbReference type="GeneTree" id="ENSGT00510000048581"/>
<feature type="compositionally biased region" description="Low complexity" evidence="3">
    <location>
        <begin position="67"/>
        <end position="79"/>
    </location>
</feature>
<evidence type="ECO:0000259" key="5">
    <source>
        <dbReference type="Pfam" id="PF18201"/>
    </source>
</evidence>
<feature type="compositionally biased region" description="Basic and acidic residues" evidence="3">
    <location>
        <begin position="41"/>
        <end position="63"/>
    </location>
</feature>
<dbReference type="GO" id="GO:1990904">
    <property type="term" value="C:ribonucleoprotein complex"/>
    <property type="evidence" value="ECO:0000318"/>
    <property type="project" value="GO_Central"/>
</dbReference>
<reference evidence="6" key="1">
    <citation type="submission" date="2020-03" db="EMBL/GenBank/DDBJ databases">
        <title>Long-read based genome assembly of a Labrador retriever dog.</title>
        <authorList>
            <person name="Eory L."/>
            <person name="Zhang W."/>
            <person name="Schoenebeck J."/>
        </authorList>
    </citation>
    <scope>NUCLEOTIDE SEQUENCE [LARGE SCALE GENOMIC DNA]</scope>
    <source>
        <strain evidence="6">Labrador retriever</strain>
    </source>
</reference>
<feature type="region of interest" description="Disordered" evidence="3">
    <location>
        <begin position="186"/>
        <end position="207"/>
    </location>
</feature>
<feature type="compositionally biased region" description="Pro residues" evidence="3">
    <location>
        <begin position="139"/>
        <end position="161"/>
    </location>
</feature>
<dbReference type="PANTHER" id="PTHR22997:SF6">
    <property type="entry name" value="PIH1 DOMAIN-CONTAINING PROTEIN 2"/>
    <property type="match status" value="1"/>
</dbReference>
<feature type="compositionally biased region" description="Basic residues" evidence="3">
    <location>
        <begin position="90"/>
        <end position="104"/>
    </location>
</feature>
<dbReference type="SUPFAM" id="SSF101447">
    <property type="entry name" value="Formin homology 2 domain (FH2 domain)"/>
    <property type="match status" value="1"/>
</dbReference>
<dbReference type="Pfam" id="PF18201">
    <property type="entry name" value="PIH1_CS"/>
    <property type="match status" value="1"/>
</dbReference>